<comment type="caution">
    <text evidence="8">The sequence shown here is derived from an EMBL/GenBank/DDBJ whole genome shotgun (WGS) entry which is preliminary data.</text>
</comment>
<dbReference type="Pfam" id="PF12701">
    <property type="entry name" value="LSM14"/>
    <property type="match status" value="1"/>
</dbReference>
<protein>
    <submittedName>
        <fullName evidence="8">Protein sum2</fullName>
    </submittedName>
</protein>
<feature type="region of interest" description="Disordered" evidence="3">
    <location>
        <begin position="464"/>
        <end position="581"/>
    </location>
</feature>
<dbReference type="PANTHER" id="PTHR13586">
    <property type="entry name" value="SCD6 PROTEIN-RELATED"/>
    <property type="match status" value="1"/>
</dbReference>
<dbReference type="InterPro" id="IPR025761">
    <property type="entry name" value="FFD_box"/>
</dbReference>
<evidence type="ECO:0000313" key="9">
    <source>
        <dbReference type="Proteomes" id="UP000431533"/>
    </source>
</evidence>
<feature type="compositionally biased region" description="Low complexity" evidence="3">
    <location>
        <begin position="132"/>
        <end position="146"/>
    </location>
</feature>
<keyword evidence="9" id="KW-1185">Reference proteome</keyword>
<dbReference type="RefSeq" id="XP_031001452.1">
    <property type="nucleotide sequence ID" value="XM_031153284.1"/>
</dbReference>
<gene>
    <name evidence="8" type="primary">sum2</name>
    <name evidence="8" type="ORF">LHYA1_G008364</name>
</gene>
<feature type="compositionally biased region" description="Pro residues" evidence="3">
    <location>
        <begin position="174"/>
        <end position="218"/>
    </location>
</feature>
<evidence type="ECO:0000256" key="3">
    <source>
        <dbReference type="SAM" id="MobiDB-lite"/>
    </source>
</evidence>
<feature type="short sequence motif" description="FFD box" evidence="1">
    <location>
        <begin position="483"/>
        <end position="499"/>
    </location>
</feature>
<feature type="domain" description="Sm" evidence="7">
    <location>
        <begin position="1"/>
        <end position="78"/>
    </location>
</feature>
<reference evidence="8 9" key="1">
    <citation type="submission" date="2018-05" db="EMBL/GenBank/DDBJ databases">
        <title>Genome sequencing and assembly of the regulated plant pathogen Lachnellula willkommii and related sister species for the development of diagnostic species identification markers.</title>
        <authorList>
            <person name="Giroux E."/>
            <person name="Bilodeau G."/>
        </authorList>
    </citation>
    <scope>NUCLEOTIDE SEQUENCE [LARGE SCALE GENOMIC DNA]</scope>
    <source>
        <strain evidence="8 9">CBS 185.66</strain>
    </source>
</reference>
<evidence type="ECO:0000313" key="8">
    <source>
        <dbReference type="EMBL" id="TVY22664.1"/>
    </source>
</evidence>
<dbReference type="InterPro" id="IPR047575">
    <property type="entry name" value="Sm"/>
</dbReference>
<dbReference type="GO" id="GO:0003729">
    <property type="term" value="F:mRNA binding"/>
    <property type="evidence" value="ECO:0007669"/>
    <property type="project" value="TreeGrafter"/>
</dbReference>
<dbReference type="PROSITE" id="PS51536">
    <property type="entry name" value="TFG"/>
    <property type="match status" value="1"/>
</dbReference>
<dbReference type="InterPro" id="IPR025609">
    <property type="entry name" value="Lsm14-like_N"/>
</dbReference>
<proteinExistence type="predicted"/>
<feature type="domain" description="DFDF" evidence="4">
    <location>
        <begin position="427"/>
        <end position="463"/>
    </location>
</feature>
<name>A0A8H8QTW0_9HELO</name>
<evidence type="ECO:0000259" key="6">
    <source>
        <dbReference type="PROSITE" id="PS51536"/>
    </source>
</evidence>
<feature type="short sequence motif" description="TFG box" evidence="2">
    <location>
        <begin position="511"/>
        <end position="531"/>
    </location>
</feature>
<feature type="compositionally biased region" description="Low complexity" evidence="3">
    <location>
        <begin position="295"/>
        <end position="315"/>
    </location>
</feature>
<dbReference type="SMART" id="SM01199">
    <property type="entry name" value="FDF"/>
    <property type="match status" value="1"/>
</dbReference>
<feature type="compositionally biased region" description="Polar residues" evidence="3">
    <location>
        <begin position="389"/>
        <end position="399"/>
    </location>
</feature>
<feature type="compositionally biased region" description="Pro residues" evidence="3">
    <location>
        <begin position="147"/>
        <end position="163"/>
    </location>
</feature>
<dbReference type="GeneID" id="41988562"/>
<feature type="region of interest" description="Disordered" evidence="3">
    <location>
        <begin position="76"/>
        <end position="320"/>
    </location>
</feature>
<feature type="domain" description="FFD box profile" evidence="5">
    <location>
        <begin position="483"/>
        <end position="499"/>
    </location>
</feature>
<dbReference type="Gene3D" id="2.30.30.100">
    <property type="match status" value="1"/>
</dbReference>
<feature type="compositionally biased region" description="Basic and acidic residues" evidence="3">
    <location>
        <begin position="511"/>
        <end position="524"/>
    </location>
</feature>
<organism evidence="8 9">
    <name type="scientific">Lachnellula hyalina</name>
    <dbReference type="NCBI Taxonomy" id="1316788"/>
    <lineage>
        <taxon>Eukaryota</taxon>
        <taxon>Fungi</taxon>
        <taxon>Dikarya</taxon>
        <taxon>Ascomycota</taxon>
        <taxon>Pezizomycotina</taxon>
        <taxon>Leotiomycetes</taxon>
        <taxon>Helotiales</taxon>
        <taxon>Lachnaceae</taxon>
        <taxon>Lachnellula</taxon>
    </lineage>
</organism>
<sequence>MPYRARISLVSRSDIRYVGTLHEINSENSTVALENVTSYGTEGRKNNPEEEIPLSDNVYEYIVFRGSDVKDLRVEEPPAAKENKPPQVPNDPAILGSGSRPTPQTSQRQGQQLPPALLQHPQESGPKVPRSQQQGPQQQGPQQQGPPNGPPFPQHPGYPPHFYPGPQGWGRGGPPGPGGFPGMPPYAGPPGWYPPPGQGFPQGPPGPFPPYGYPPGPPNQQFQAQGPMPAPIGPGANKPSTSPSAGHPNDKQAEPKSLARPAAEMAAASVQKPPTPPAASKPSPTEVQAAVSKPSTAQIAASAASAAAGPKSSAAKNNNIVQPAIPNLIGVKAPLSRRSGNVPTSQVGAPSLKDATEAATAAVAAAMAKLPPAGQSNGNAVDNLTRQVNEMRTNDTTRAPRQPSGGAGFNHTRGQRGGRGGAGGARPAEKKVEVPATDFDFESSNAKFNKHDLVKEAIAGDVVGSPVGETPSAASPDAEVPVGGYNKSTSFFDNISSESKDRAESNNVRPGGREWRGEEQKKNVETFGQGSVDNGYRGGYRGRGRGRGGYRGGRGYAANGQTGRGRGGYRGDRGDAQQIVQ</sequence>
<dbReference type="EMBL" id="QGMH01000242">
    <property type="protein sequence ID" value="TVY22664.1"/>
    <property type="molecule type" value="Genomic_DNA"/>
</dbReference>
<dbReference type="PROSITE" id="PS51512">
    <property type="entry name" value="DFDF"/>
    <property type="match status" value="1"/>
</dbReference>
<dbReference type="SMART" id="SM01271">
    <property type="entry name" value="LSM14"/>
    <property type="match status" value="1"/>
</dbReference>
<evidence type="ECO:0000256" key="1">
    <source>
        <dbReference type="PROSITE-ProRule" id="PRU00846"/>
    </source>
</evidence>
<evidence type="ECO:0000259" key="7">
    <source>
        <dbReference type="PROSITE" id="PS52002"/>
    </source>
</evidence>
<feature type="compositionally biased region" description="Low complexity" evidence="3">
    <location>
        <begin position="107"/>
        <end position="122"/>
    </location>
</feature>
<evidence type="ECO:0000256" key="2">
    <source>
        <dbReference type="PROSITE-ProRule" id="PRU00869"/>
    </source>
</evidence>
<dbReference type="CDD" id="cd01736">
    <property type="entry name" value="LSm14_N"/>
    <property type="match status" value="1"/>
</dbReference>
<feature type="domain" description="TFG box profile" evidence="6">
    <location>
        <begin position="511"/>
        <end position="531"/>
    </location>
</feature>
<feature type="compositionally biased region" description="Gly residues" evidence="3">
    <location>
        <begin position="415"/>
        <end position="424"/>
    </location>
</feature>
<dbReference type="InterPro" id="IPR010920">
    <property type="entry name" value="LSM_dom_sf"/>
</dbReference>
<dbReference type="SUPFAM" id="SSF50182">
    <property type="entry name" value="Sm-like ribonucleoproteins"/>
    <property type="match status" value="1"/>
</dbReference>
<dbReference type="AlphaFoldDB" id="A0A8H8QTW0"/>
<dbReference type="PANTHER" id="PTHR13586:SF0">
    <property type="entry name" value="TRAILER HITCH, ISOFORM H"/>
    <property type="match status" value="1"/>
</dbReference>
<dbReference type="PROSITE" id="PS51513">
    <property type="entry name" value="FFD"/>
    <property type="match status" value="1"/>
</dbReference>
<dbReference type="Pfam" id="PF09532">
    <property type="entry name" value="FDF"/>
    <property type="match status" value="1"/>
</dbReference>
<dbReference type="InterPro" id="IPR025762">
    <property type="entry name" value="DFDF"/>
</dbReference>
<dbReference type="GO" id="GO:0033962">
    <property type="term" value="P:P-body assembly"/>
    <property type="evidence" value="ECO:0007669"/>
    <property type="project" value="TreeGrafter"/>
</dbReference>
<dbReference type="Proteomes" id="UP000431533">
    <property type="component" value="Unassembled WGS sequence"/>
</dbReference>
<evidence type="ECO:0000259" key="4">
    <source>
        <dbReference type="PROSITE" id="PS51512"/>
    </source>
</evidence>
<dbReference type="GO" id="GO:0034063">
    <property type="term" value="P:stress granule assembly"/>
    <property type="evidence" value="ECO:0007669"/>
    <property type="project" value="TreeGrafter"/>
</dbReference>
<dbReference type="OrthoDB" id="21539at2759"/>
<feature type="compositionally biased region" description="Polar residues" evidence="3">
    <location>
        <begin position="486"/>
        <end position="497"/>
    </location>
</feature>
<dbReference type="InterPro" id="IPR019050">
    <property type="entry name" value="FDF_dom"/>
</dbReference>
<dbReference type="GO" id="GO:0000932">
    <property type="term" value="C:P-body"/>
    <property type="evidence" value="ECO:0007669"/>
    <property type="project" value="TreeGrafter"/>
</dbReference>
<evidence type="ECO:0000259" key="5">
    <source>
        <dbReference type="PROSITE" id="PS51513"/>
    </source>
</evidence>
<accession>A0A8H8QTW0</accession>
<dbReference type="PROSITE" id="PS52002">
    <property type="entry name" value="SM"/>
    <property type="match status" value="1"/>
</dbReference>
<feature type="region of interest" description="Disordered" evidence="3">
    <location>
        <begin position="389"/>
        <end position="437"/>
    </location>
</feature>
<dbReference type="InterPro" id="IPR025768">
    <property type="entry name" value="TFG_box"/>
</dbReference>